<gene>
    <name evidence="1" type="ORF">MNBD_GAMMA22-1750</name>
</gene>
<dbReference type="SUPFAM" id="SSF52141">
    <property type="entry name" value="Uracil-DNA glycosylase-like"/>
    <property type="match status" value="1"/>
</dbReference>
<organism evidence="1">
    <name type="scientific">hydrothermal vent metagenome</name>
    <dbReference type="NCBI Taxonomy" id="652676"/>
    <lineage>
        <taxon>unclassified sequences</taxon>
        <taxon>metagenomes</taxon>
        <taxon>ecological metagenomes</taxon>
    </lineage>
</organism>
<proteinExistence type="predicted"/>
<reference evidence="1" key="1">
    <citation type="submission" date="2018-06" db="EMBL/GenBank/DDBJ databases">
        <authorList>
            <person name="Zhirakovskaya E."/>
        </authorList>
    </citation>
    <scope>NUCLEOTIDE SEQUENCE</scope>
</reference>
<dbReference type="NCBIfam" id="TIGR04274">
    <property type="entry name" value="hypoxanDNAglyco"/>
    <property type="match status" value="1"/>
</dbReference>
<name>A0A3B1A911_9ZZZZ</name>
<dbReference type="Gene3D" id="3.40.470.10">
    <property type="entry name" value="Uracil-DNA glycosylase-like domain"/>
    <property type="match status" value="1"/>
</dbReference>
<dbReference type="InterPro" id="IPR036895">
    <property type="entry name" value="Uracil-DNA_glycosylase-like_sf"/>
</dbReference>
<dbReference type="InterPro" id="IPR026353">
    <property type="entry name" value="Hypoxan-DNA_Glyclase"/>
</dbReference>
<accession>A0A3B1A911</accession>
<dbReference type="EMBL" id="UOFS01000027">
    <property type="protein sequence ID" value="VAW96513.1"/>
    <property type="molecule type" value="Genomic_DNA"/>
</dbReference>
<protein>
    <submittedName>
        <fullName evidence="1">G:T/U mismatch-specific uracil/thymine DNA-glycosylase</fullName>
    </submittedName>
</protein>
<evidence type="ECO:0000313" key="1">
    <source>
        <dbReference type="EMBL" id="VAW96513.1"/>
    </source>
</evidence>
<sequence>MPSAASLSQTQYYAHPQNSFWFIMESLFSANSNLGYQQRVKLLHDNNIAVWDVLKNCKRSGSLDSAIEKNSIVTNDFNAFFNSFPSIKYVFFNGAKSQTEYSKHVTPHLISGHQQLNYHKLPSTSPAMASLKPIEKLEIWSIIKDSLD</sequence>
<dbReference type="CDD" id="cd10032">
    <property type="entry name" value="UDG-F6_HDG"/>
    <property type="match status" value="1"/>
</dbReference>
<dbReference type="AlphaFoldDB" id="A0A3B1A911"/>